<evidence type="ECO:0000256" key="1">
    <source>
        <dbReference type="SAM" id="Phobius"/>
    </source>
</evidence>
<keyword evidence="1" id="KW-0472">Membrane</keyword>
<accession>A0A1G9RDU3</accession>
<keyword evidence="3" id="KW-1185">Reference proteome</keyword>
<dbReference type="AlphaFoldDB" id="A0A1G9RDU3"/>
<dbReference type="Proteomes" id="UP000199440">
    <property type="component" value="Unassembled WGS sequence"/>
</dbReference>
<keyword evidence="1" id="KW-1133">Transmembrane helix</keyword>
<dbReference type="RefSeq" id="WP_089889993.1">
    <property type="nucleotide sequence ID" value="NZ_FNGV01000006.1"/>
</dbReference>
<keyword evidence="1" id="KW-0812">Transmembrane</keyword>
<sequence>MEDKRIGEIVRKAFEKAKIESVSHAKSALSKAIADTLNEKYNRINAKTLERAYDRYINNKRKYGRPSAESVDLFCTYLGIEGYKEYVKKNQVVSNNTKNDNNKNQEKILLNSPKRETTKRSNKWKLSFTISIVLGAIILISLWSKTTNNHQISVENRCMTWAKTHYEEIACGISPYSKYGTQVEPFDRIRFSNFKKIEVTMATTFFSEDTNRPLIWYHKTKKGEIEYFTAPGLHPISGKTLDEITPYIIEKYVPIHSNAKSSFAE</sequence>
<gene>
    <name evidence="2" type="ORF">SAMN04488514_10667</name>
</gene>
<dbReference type="EMBL" id="FNGV01000006">
    <property type="protein sequence ID" value="SDM20615.1"/>
    <property type="molecule type" value="Genomic_DNA"/>
</dbReference>
<dbReference type="OrthoDB" id="1340494at2"/>
<reference evidence="2 3" key="1">
    <citation type="submission" date="2016-10" db="EMBL/GenBank/DDBJ databases">
        <authorList>
            <person name="de Groot N.N."/>
        </authorList>
    </citation>
    <scope>NUCLEOTIDE SEQUENCE [LARGE SCALE GENOMIC DNA]</scope>
    <source>
        <strain evidence="2 3">DSM 19886</strain>
    </source>
</reference>
<proteinExistence type="predicted"/>
<name>A0A1G9RDU3_9FLAO</name>
<feature type="transmembrane region" description="Helical" evidence="1">
    <location>
        <begin position="124"/>
        <end position="143"/>
    </location>
</feature>
<evidence type="ECO:0000313" key="3">
    <source>
        <dbReference type="Proteomes" id="UP000199440"/>
    </source>
</evidence>
<dbReference type="STRING" id="192904.SAMN04488514_10667"/>
<protein>
    <submittedName>
        <fullName evidence="2">Uncharacterized protein</fullName>
    </submittedName>
</protein>
<organism evidence="2 3">
    <name type="scientific">Kriegella aquimaris</name>
    <dbReference type="NCBI Taxonomy" id="192904"/>
    <lineage>
        <taxon>Bacteria</taxon>
        <taxon>Pseudomonadati</taxon>
        <taxon>Bacteroidota</taxon>
        <taxon>Flavobacteriia</taxon>
        <taxon>Flavobacteriales</taxon>
        <taxon>Flavobacteriaceae</taxon>
        <taxon>Kriegella</taxon>
    </lineage>
</organism>
<evidence type="ECO:0000313" key="2">
    <source>
        <dbReference type="EMBL" id="SDM20615.1"/>
    </source>
</evidence>